<dbReference type="InterPro" id="IPR013785">
    <property type="entry name" value="Aldolase_TIM"/>
</dbReference>
<dbReference type="PANTHER" id="PTHR30304">
    <property type="entry name" value="D-TAGATOSE-1,6-BISPHOSPHATE ALDOLASE"/>
    <property type="match status" value="1"/>
</dbReference>
<dbReference type="InterPro" id="IPR000771">
    <property type="entry name" value="FBA_II"/>
</dbReference>
<feature type="binding site" evidence="2">
    <location>
        <begin position="237"/>
        <end position="240"/>
    </location>
    <ligand>
        <name>dihydroxyacetone phosphate</name>
        <dbReference type="ChEBI" id="CHEBI:57642"/>
    </ligand>
</feature>
<dbReference type="InterPro" id="IPR050246">
    <property type="entry name" value="Class_II_FBP_aldolase"/>
</dbReference>
<dbReference type="PIRSF" id="PIRSF001359">
    <property type="entry name" value="F_bP_aldolase_II"/>
    <property type="match status" value="1"/>
</dbReference>
<evidence type="ECO:0000313" key="4">
    <source>
        <dbReference type="EMBL" id="OGD90648.1"/>
    </source>
</evidence>
<dbReference type="CDD" id="cd00947">
    <property type="entry name" value="TBP_aldolase_IIB"/>
    <property type="match status" value="1"/>
</dbReference>
<evidence type="ECO:0008006" key="6">
    <source>
        <dbReference type="Google" id="ProtNLM"/>
    </source>
</evidence>
<reference evidence="4 5" key="1">
    <citation type="journal article" date="2016" name="Nat. Commun.">
        <title>Thousands of microbial genomes shed light on interconnected biogeochemical processes in an aquifer system.</title>
        <authorList>
            <person name="Anantharaman K."/>
            <person name="Brown C.T."/>
            <person name="Hug L.A."/>
            <person name="Sharon I."/>
            <person name="Castelle C.J."/>
            <person name="Probst A.J."/>
            <person name="Thomas B.C."/>
            <person name="Singh A."/>
            <person name="Wilkins M.J."/>
            <person name="Karaoz U."/>
            <person name="Brodie E.L."/>
            <person name="Williams K.H."/>
            <person name="Hubbard S.S."/>
            <person name="Banfield J.F."/>
        </authorList>
    </citation>
    <scope>NUCLEOTIDE SEQUENCE [LARGE SCALE GENOMIC DNA]</scope>
</reference>
<feature type="binding site" evidence="3">
    <location>
        <position position="105"/>
    </location>
    <ligand>
        <name>Zn(2+)</name>
        <dbReference type="ChEBI" id="CHEBI:29105"/>
        <label>2</label>
    </ligand>
</feature>
<comment type="cofactor">
    <cofactor evidence="3">
        <name>Zn(2+)</name>
        <dbReference type="ChEBI" id="CHEBI:29105"/>
    </cofactor>
    <text evidence="3">Binds 2 Zn(2+) ions per subunit. One is catalytic and the other provides a structural contribution.</text>
</comment>
<feature type="binding site" evidence="2">
    <location>
        <position position="186"/>
    </location>
    <ligand>
        <name>dihydroxyacetone phosphate</name>
        <dbReference type="ChEBI" id="CHEBI:57642"/>
    </ligand>
</feature>
<dbReference type="NCBIfam" id="TIGR00167">
    <property type="entry name" value="cbbA"/>
    <property type="match status" value="1"/>
</dbReference>
<protein>
    <recommendedName>
        <fullName evidence="6">Tagatose-bisphosphate aldolase</fullName>
    </recommendedName>
</protein>
<dbReference type="PANTHER" id="PTHR30304:SF0">
    <property type="entry name" value="D-TAGATOSE-1,6-BISPHOSPHATE ALDOLASE SUBUNIT GATY-RELATED"/>
    <property type="match status" value="1"/>
</dbReference>
<evidence type="ECO:0000256" key="1">
    <source>
        <dbReference type="PIRSR" id="PIRSR001359-1"/>
    </source>
</evidence>
<evidence type="ECO:0000313" key="5">
    <source>
        <dbReference type="Proteomes" id="UP000177124"/>
    </source>
</evidence>
<evidence type="ECO:0000256" key="2">
    <source>
        <dbReference type="PIRSR" id="PIRSR001359-2"/>
    </source>
</evidence>
<keyword evidence="3" id="KW-0479">Metal-binding</keyword>
<keyword evidence="3" id="KW-0862">Zinc</keyword>
<dbReference type="Gene3D" id="3.20.20.70">
    <property type="entry name" value="Aldolase class I"/>
    <property type="match status" value="1"/>
</dbReference>
<dbReference type="Pfam" id="PF01116">
    <property type="entry name" value="F_bP_aldolase"/>
    <property type="match status" value="1"/>
</dbReference>
<feature type="binding site" evidence="2">
    <location>
        <begin position="215"/>
        <end position="217"/>
    </location>
    <ligand>
        <name>dihydroxyacetone phosphate</name>
        <dbReference type="ChEBI" id="CHEBI:57642"/>
    </ligand>
</feature>
<sequence length="291" mass="31833">MQLMTARDWFDRAQKEGFAIGAFNVDNMDIFKAVCLAGKNKKSSVMLEFSQGEVSYFGLKNIVDLTVNARQEYGIPILLNLDHAKSAEDCIAAVEQAGFDDVHFDGSDLPFEKNVEETKKVVENAHKKGLLVEGEIDKISTLSEVHNEEIDLELLKKSYTDPTKAAKFVKETGVDILAAVFGNVHGIFPVQPDLDIDLLSKIREAVPSCFLSLHGSSGIPADQVKTAINVGKIVKVNLNTELRVAYREAIGEELSENPEEYASYKLASDVILAVAAVVENKIDVFGSAGKI</sequence>
<dbReference type="GO" id="GO:0005975">
    <property type="term" value="P:carbohydrate metabolic process"/>
    <property type="evidence" value="ECO:0007669"/>
    <property type="project" value="InterPro"/>
</dbReference>
<feature type="binding site" evidence="3">
    <location>
        <position position="83"/>
    </location>
    <ligand>
        <name>Zn(2+)</name>
        <dbReference type="ChEBI" id="CHEBI:29105"/>
        <label>1</label>
        <note>catalytic</note>
    </ligand>
</feature>
<dbReference type="SUPFAM" id="SSF51569">
    <property type="entry name" value="Aldolase"/>
    <property type="match status" value="1"/>
</dbReference>
<feature type="binding site" evidence="3">
    <location>
        <position position="135"/>
    </location>
    <ligand>
        <name>Zn(2+)</name>
        <dbReference type="ChEBI" id="CHEBI:29105"/>
        <label>2</label>
    </ligand>
</feature>
<gene>
    <name evidence="4" type="ORF">A3D07_01595</name>
</gene>
<dbReference type="GO" id="GO:0016832">
    <property type="term" value="F:aldehyde-lyase activity"/>
    <property type="evidence" value="ECO:0007669"/>
    <property type="project" value="InterPro"/>
</dbReference>
<dbReference type="STRING" id="1797716.A3D07_01595"/>
<dbReference type="AlphaFoldDB" id="A0A1F5GFI9"/>
<dbReference type="EMBL" id="MFBF01000039">
    <property type="protein sequence ID" value="OGD90648.1"/>
    <property type="molecule type" value="Genomic_DNA"/>
</dbReference>
<name>A0A1F5GFI9_9BACT</name>
<proteinExistence type="predicted"/>
<accession>A0A1F5GFI9</accession>
<feature type="binding site" evidence="3">
    <location>
        <position position="214"/>
    </location>
    <ligand>
        <name>Zn(2+)</name>
        <dbReference type="ChEBI" id="CHEBI:29105"/>
        <label>1</label>
        <note>catalytic</note>
    </ligand>
</feature>
<feature type="active site" description="Proton donor" evidence="1">
    <location>
        <position position="82"/>
    </location>
</feature>
<dbReference type="GO" id="GO:0008270">
    <property type="term" value="F:zinc ion binding"/>
    <property type="evidence" value="ECO:0007669"/>
    <property type="project" value="InterPro"/>
</dbReference>
<organism evidence="4 5">
    <name type="scientific">Candidatus Curtissbacteria bacterium RIFCSPHIGHO2_02_FULL_42_15</name>
    <dbReference type="NCBI Taxonomy" id="1797716"/>
    <lineage>
        <taxon>Bacteria</taxon>
        <taxon>Candidatus Curtissiibacteriota</taxon>
    </lineage>
</organism>
<comment type="caution">
    <text evidence="4">The sequence shown here is derived from an EMBL/GenBank/DDBJ whole genome shotgun (WGS) entry which is preliminary data.</text>
</comment>
<evidence type="ECO:0000256" key="3">
    <source>
        <dbReference type="PIRSR" id="PIRSR001359-3"/>
    </source>
</evidence>
<dbReference type="Proteomes" id="UP000177124">
    <property type="component" value="Unassembled WGS sequence"/>
</dbReference>
<feature type="binding site" evidence="3">
    <location>
        <position position="185"/>
    </location>
    <ligand>
        <name>Zn(2+)</name>
        <dbReference type="ChEBI" id="CHEBI:29105"/>
        <label>1</label>
        <note>catalytic</note>
    </ligand>
</feature>